<keyword evidence="11" id="KW-1208">Phospholipid metabolism</keyword>
<evidence type="ECO:0000256" key="2">
    <source>
        <dbReference type="ARBA" id="ARBA00005189"/>
    </source>
</evidence>
<evidence type="ECO:0000256" key="9">
    <source>
        <dbReference type="ARBA" id="ARBA00023136"/>
    </source>
</evidence>
<gene>
    <name evidence="15" type="ORF">WJX72_001238</name>
</gene>
<protein>
    <recommendedName>
        <fullName evidence="14">Phospholipid/glycerol acyltransferase domain-containing protein</fullName>
    </recommendedName>
</protein>
<dbReference type="InterPro" id="IPR045252">
    <property type="entry name" value="LPCAT1-like"/>
</dbReference>
<evidence type="ECO:0000259" key="14">
    <source>
        <dbReference type="SMART" id="SM00563"/>
    </source>
</evidence>
<dbReference type="GO" id="GO:0008374">
    <property type="term" value="F:O-acyltransferase activity"/>
    <property type="evidence" value="ECO:0007669"/>
    <property type="project" value="InterPro"/>
</dbReference>
<sequence length="365" mass="40765">MADQAARREEERLRHYDTKNSPFLELQTPFTTWEAVKVVLLAWTIPLRLFVGILGLLVLAAMSYVAALGWPIDQPFPKWRRELVKASRHCAGVVLFCMGFQIHVKGWHNVKKAEEVGALGVFNHISWADPITMMWLFAPSGVSKADNATIPLIGTCIRSYQNIWVPRGKLGKGGEKQAATSLNGNSSMSISELIVSRAHDRRFPMVVIAPEGTCGDGRCLLQFRTGAFVAGVPVLPVLFQYDTSRHNPAWTIINEGWHWFRLMCQFYNRMEVTILPPYIPSEPEKADPVLYANNVRSLFAKTLKLPLSDQSHKDFMALTANKVGVSLDGRRVVAPPGILDKDGFADLTKGFDSSNGKKKVHKKHS</sequence>
<dbReference type="AlphaFoldDB" id="A0AAW1PC75"/>
<evidence type="ECO:0000256" key="12">
    <source>
        <dbReference type="ARBA" id="ARBA00023315"/>
    </source>
</evidence>
<reference evidence="15 16" key="1">
    <citation type="journal article" date="2024" name="Nat. Commun.">
        <title>Phylogenomics reveals the evolutionary origins of lichenization in chlorophyte algae.</title>
        <authorList>
            <person name="Puginier C."/>
            <person name="Libourel C."/>
            <person name="Otte J."/>
            <person name="Skaloud P."/>
            <person name="Haon M."/>
            <person name="Grisel S."/>
            <person name="Petersen M."/>
            <person name="Berrin J.G."/>
            <person name="Delaux P.M."/>
            <person name="Dal Grande F."/>
            <person name="Keller J."/>
        </authorList>
    </citation>
    <scope>NUCLEOTIDE SEQUENCE [LARGE SCALE GENOMIC DNA]</scope>
    <source>
        <strain evidence="15 16">SAG 2043</strain>
    </source>
</reference>
<evidence type="ECO:0000256" key="1">
    <source>
        <dbReference type="ARBA" id="ARBA00004370"/>
    </source>
</evidence>
<accession>A0AAW1PC75</accession>
<dbReference type="Pfam" id="PF01553">
    <property type="entry name" value="Acyltransferase"/>
    <property type="match status" value="1"/>
</dbReference>
<evidence type="ECO:0000256" key="8">
    <source>
        <dbReference type="ARBA" id="ARBA00023098"/>
    </source>
</evidence>
<keyword evidence="16" id="KW-1185">Reference proteome</keyword>
<dbReference type="Proteomes" id="UP001489004">
    <property type="component" value="Unassembled WGS sequence"/>
</dbReference>
<dbReference type="GO" id="GO:0008654">
    <property type="term" value="P:phospholipid biosynthetic process"/>
    <property type="evidence" value="ECO:0007669"/>
    <property type="project" value="UniProtKB-KW"/>
</dbReference>
<dbReference type="CDD" id="cd07991">
    <property type="entry name" value="LPLAT_LPCAT1-like"/>
    <property type="match status" value="1"/>
</dbReference>
<evidence type="ECO:0000256" key="11">
    <source>
        <dbReference type="ARBA" id="ARBA00023264"/>
    </source>
</evidence>
<name>A0AAW1PC75_9CHLO</name>
<dbReference type="SUPFAM" id="SSF69593">
    <property type="entry name" value="Glycerol-3-phosphate (1)-acyltransferase"/>
    <property type="match status" value="1"/>
</dbReference>
<comment type="similarity">
    <text evidence="3">Belongs to the 1-acyl-sn-glycerol-3-phosphate acyltransferase family.</text>
</comment>
<organism evidence="15 16">
    <name type="scientific">[Myrmecia] bisecta</name>
    <dbReference type="NCBI Taxonomy" id="41462"/>
    <lineage>
        <taxon>Eukaryota</taxon>
        <taxon>Viridiplantae</taxon>
        <taxon>Chlorophyta</taxon>
        <taxon>core chlorophytes</taxon>
        <taxon>Trebouxiophyceae</taxon>
        <taxon>Trebouxiales</taxon>
        <taxon>Trebouxiaceae</taxon>
        <taxon>Myrmecia</taxon>
    </lineage>
</organism>
<dbReference type="SMART" id="SM00563">
    <property type="entry name" value="PlsC"/>
    <property type="match status" value="1"/>
</dbReference>
<keyword evidence="9 13" id="KW-0472">Membrane</keyword>
<proteinExistence type="inferred from homology"/>
<keyword evidence="8" id="KW-0443">Lipid metabolism</keyword>
<evidence type="ECO:0000256" key="10">
    <source>
        <dbReference type="ARBA" id="ARBA00023209"/>
    </source>
</evidence>
<evidence type="ECO:0000313" key="16">
    <source>
        <dbReference type="Proteomes" id="UP001489004"/>
    </source>
</evidence>
<dbReference type="PANTHER" id="PTHR23063:SF59">
    <property type="entry name" value="ACYLTRANSFERASE"/>
    <property type="match status" value="1"/>
</dbReference>
<keyword evidence="7 13" id="KW-1133">Transmembrane helix</keyword>
<feature type="transmembrane region" description="Helical" evidence="13">
    <location>
        <begin position="49"/>
        <end position="72"/>
    </location>
</feature>
<dbReference type="GO" id="GO:0016020">
    <property type="term" value="C:membrane"/>
    <property type="evidence" value="ECO:0007669"/>
    <property type="project" value="UniProtKB-SubCell"/>
</dbReference>
<evidence type="ECO:0000256" key="13">
    <source>
        <dbReference type="SAM" id="Phobius"/>
    </source>
</evidence>
<keyword evidence="5" id="KW-0808">Transferase</keyword>
<keyword evidence="10" id="KW-0594">Phospholipid biosynthesis</keyword>
<keyword evidence="4" id="KW-0444">Lipid biosynthesis</keyword>
<dbReference type="PANTHER" id="PTHR23063">
    <property type="entry name" value="PHOSPHOLIPID ACYLTRANSFERASE"/>
    <property type="match status" value="1"/>
</dbReference>
<comment type="caution">
    <text evidence="15">The sequence shown here is derived from an EMBL/GenBank/DDBJ whole genome shotgun (WGS) entry which is preliminary data.</text>
</comment>
<feature type="domain" description="Phospholipid/glycerol acyltransferase" evidence="14">
    <location>
        <begin position="118"/>
        <end position="242"/>
    </location>
</feature>
<evidence type="ECO:0000256" key="3">
    <source>
        <dbReference type="ARBA" id="ARBA00008655"/>
    </source>
</evidence>
<evidence type="ECO:0000256" key="4">
    <source>
        <dbReference type="ARBA" id="ARBA00022516"/>
    </source>
</evidence>
<evidence type="ECO:0000313" key="15">
    <source>
        <dbReference type="EMBL" id="KAK9807513.1"/>
    </source>
</evidence>
<comment type="pathway">
    <text evidence="2">Lipid metabolism.</text>
</comment>
<evidence type="ECO:0000256" key="7">
    <source>
        <dbReference type="ARBA" id="ARBA00022989"/>
    </source>
</evidence>
<dbReference type="EMBL" id="JALJOR010000012">
    <property type="protein sequence ID" value="KAK9807513.1"/>
    <property type="molecule type" value="Genomic_DNA"/>
</dbReference>
<keyword evidence="6 13" id="KW-0812">Transmembrane</keyword>
<keyword evidence="12" id="KW-0012">Acyltransferase</keyword>
<dbReference type="InterPro" id="IPR002123">
    <property type="entry name" value="Plipid/glycerol_acylTrfase"/>
</dbReference>
<comment type="subcellular location">
    <subcellularLocation>
        <location evidence="1">Membrane</location>
    </subcellularLocation>
</comment>
<evidence type="ECO:0000256" key="5">
    <source>
        <dbReference type="ARBA" id="ARBA00022679"/>
    </source>
</evidence>
<evidence type="ECO:0000256" key="6">
    <source>
        <dbReference type="ARBA" id="ARBA00022692"/>
    </source>
</evidence>